<gene>
    <name evidence="1" type="ORF">AAIA72_02160</name>
</gene>
<dbReference type="RefSeq" id="WP_369601815.1">
    <property type="nucleotide sequence ID" value="NZ_CP154858.1"/>
</dbReference>
<dbReference type="EMBL" id="CP154858">
    <property type="protein sequence ID" value="XDT72811.1"/>
    <property type="molecule type" value="Genomic_DNA"/>
</dbReference>
<dbReference type="Pfam" id="PF11902">
    <property type="entry name" value="DUF3422"/>
    <property type="match status" value="1"/>
</dbReference>
<dbReference type="KEGG" id="tcd:AAIA72_02160"/>
<reference evidence="1" key="1">
    <citation type="submission" date="2024-05" db="EMBL/GenBank/DDBJ databases">
        <title>Genome sequencing of novel strain.</title>
        <authorList>
            <person name="Ganbat D."/>
            <person name="Ganbat S."/>
            <person name="Lee S.-J."/>
        </authorList>
    </citation>
    <scope>NUCLEOTIDE SEQUENCE</scope>
    <source>
        <strain evidence="1">SMD15-11</strain>
    </source>
</reference>
<evidence type="ECO:0000313" key="1">
    <source>
        <dbReference type="EMBL" id="XDT72811.1"/>
    </source>
</evidence>
<accession>A0AB39UYE5</accession>
<organism evidence="1">
    <name type="scientific">Thermohahella caldifontis</name>
    <dbReference type="NCBI Taxonomy" id="3142973"/>
    <lineage>
        <taxon>Bacteria</taxon>
        <taxon>Pseudomonadati</taxon>
        <taxon>Pseudomonadota</taxon>
        <taxon>Gammaproteobacteria</taxon>
        <taxon>Oceanospirillales</taxon>
        <taxon>Hahellaceae</taxon>
        <taxon>Thermohahella</taxon>
    </lineage>
</organism>
<name>A0AB39UYE5_9GAMM</name>
<dbReference type="InterPro" id="IPR021830">
    <property type="entry name" value="DUF3422"/>
</dbReference>
<dbReference type="AlphaFoldDB" id="A0AB39UYE5"/>
<protein>
    <submittedName>
        <fullName evidence="1">DUF3422 domain-containing protein</fullName>
    </submittedName>
</protein>
<sequence length="433" mass="48564">MTVRSGLPFSAQRDALFNELHTRPFPTLAHPAHLSHLAIEAPADAEAERAHLSRLCTRYAVPAPLPDANCYYQDFGAFTLRWERHTEFSTYLVIVQDTGGEPFAQPALDVLPAEWLREIPGAVFSALHVEIAEADTHPTDKDALRRYFEGQRLLGSKVVGEGAEVWTAYRIHADGFGRFLVLNRRLNPCQLGRLVRALLELETYRMSMLQALPLAKSIAPQMWSMDEELARIIQQITDIESLEDEQRLVRELSVLAARTERLISDTNYRFSAASAYHALVQARLDELRETEIPGLMTLREFLGRRLVPAWRTCESTRDYLDDLSTRINRANALLRARVDLSLEQQNQALLASMNRRSRLQLRLQQAVEGLSVVAISYYTVGLIKYAGEAAKAGGLPVSSGAVAGASVPLVLAGVAWMLHRFRKQVHEDDQQSA</sequence>
<proteinExistence type="predicted"/>